<keyword evidence="3" id="KW-1185">Reference proteome</keyword>
<evidence type="ECO:0000313" key="2">
    <source>
        <dbReference type="EMBL" id="MBM9461766.1"/>
    </source>
</evidence>
<name>A0A938YD17_9ACTN</name>
<protein>
    <recommendedName>
        <fullName evidence="4">Lipoprotein</fullName>
    </recommendedName>
</protein>
<keyword evidence="1" id="KW-0732">Signal</keyword>
<sequence length="255" mass="27104">MAPTRRRRAAVGVLLLPLLLLTFAQCTAVVEEAEPVAPVLSGAVPIAAAVRSEPFGVRLEVQVRFGEDRVVTGARLHWAGGSADVVRRVPGPDAEPADGDLDLQAGTPMLLAGTVLAPCPDLPTPVVFEVDSTEGGTRRTDRFVAEETEALTSAFERWCRQPASVRFARSEVTRDGDYTVVLDVVNPGPVAAIVTFAGTSIADTTWEPAFLVVEAGTRRVLRLRGHGPPGCLAVPPAGGGRLRIDDRTVQLPDWC</sequence>
<dbReference type="Proteomes" id="UP000663791">
    <property type="component" value="Unassembled WGS sequence"/>
</dbReference>
<proteinExistence type="predicted"/>
<gene>
    <name evidence="2" type="ORF">JK386_17885</name>
</gene>
<evidence type="ECO:0000313" key="3">
    <source>
        <dbReference type="Proteomes" id="UP000663791"/>
    </source>
</evidence>
<comment type="caution">
    <text evidence="2">The sequence shown here is derived from an EMBL/GenBank/DDBJ whole genome shotgun (WGS) entry which is preliminary data.</text>
</comment>
<dbReference type="EMBL" id="JAERTX010000026">
    <property type="protein sequence ID" value="MBM9461766.1"/>
    <property type="molecule type" value="Genomic_DNA"/>
</dbReference>
<reference evidence="2" key="1">
    <citation type="submission" date="2021-01" db="EMBL/GenBank/DDBJ databases">
        <title>Novel species in genus Nocardioides.</title>
        <authorList>
            <person name="Zhang G."/>
        </authorList>
    </citation>
    <scope>NUCLEOTIDE SEQUENCE</scope>
    <source>
        <strain evidence="2">Zg-536</strain>
    </source>
</reference>
<dbReference type="AlphaFoldDB" id="A0A938YD17"/>
<accession>A0A938YD17</accession>
<evidence type="ECO:0000256" key="1">
    <source>
        <dbReference type="SAM" id="SignalP"/>
    </source>
</evidence>
<organism evidence="2 3">
    <name type="scientific">Nocardioides faecalis</name>
    <dbReference type="NCBI Taxonomy" id="2803858"/>
    <lineage>
        <taxon>Bacteria</taxon>
        <taxon>Bacillati</taxon>
        <taxon>Actinomycetota</taxon>
        <taxon>Actinomycetes</taxon>
        <taxon>Propionibacteriales</taxon>
        <taxon>Nocardioidaceae</taxon>
        <taxon>Nocardioides</taxon>
    </lineage>
</organism>
<evidence type="ECO:0008006" key="4">
    <source>
        <dbReference type="Google" id="ProtNLM"/>
    </source>
</evidence>
<feature type="chain" id="PRO_5038886765" description="Lipoprotein" evidence="1">
    <location>
        <begin position="29"/>
        <end position="255"/>
    </location>
</feature>
<feature type="signal peptide" evidence="1">
    <location>
        <begin position="1"/>
        <end position="28"/>
    </location>
</feature>
<dbReference type="RefSeq" id="WP_205293087.1">
    <property type="nucleotide sequence ID" value="NZ_CP074406.1"/>
</dbReference>